<dbReference type="Proteomes" id="UP000836841">
    <property type="component" value="Unassembled WGS sequence"/>
</dbReference>
<evidence type="ECO:0000313" key="2">
    <source>
        <dbReference type="EMBL" id="CAH2041422.1"/>
    </source>
</evidence>
<sequence length="124" mass="14628">MNSVYGTEKPRSLSLISCWVLQAILLDKSGFKTVREQIEIKPRGGNWNDAEKKMRLRIFRDNVEFVEAFDKAGTRPYQLAINQFADWTNEEFQSSCNRYRMLSHGRTLKVAMFRYEMRLQLQLA</sequence>
<dbReference type="InterPro" id="IPR038765">
    <property type="entry name" value="Papain-like_cys_pep_sf"/>
</dbReference>
<accession>A0AAU9RJS7</accession>
<dbReference type="InterPro" id="IPR013201">
    <property type="entry name" value="Prot_inhib_I29"/>
</dbReference>
<comment type="caution">
    <text evidence="2">The sequence shown here is derived from an EMBL/GenBank/DDBJ whole genome shotgun (WGS) entry which is preliminary data.</text>
</comment>
<feature type="domain" description="Cathepsin propeptide inhibitor" evidence="1">
    <location>
        <begin position="47"/>
        <end position="92"/>
    </location>
</feature>
<name>A0AAU9RJS7_THLAR</name>
<dbReference type="Pfam" id="PF08246">
    <property type="entry name" value="Inhibitor_I29"/>
    <property type="match status" value="1"/>
</dbReference>
<keyword evidence="3" id="KW-1185">Reference proteome</keyword>
<gene>
    <name evidence="2" type="ORF">TAV2_LOCUS4438</name>
</gene>
<dbReference type="SMART" id="SM00848">
    <property type="entry name" value="Inhibitor_I29"/>
    <property type="match status" value="1"/>
</dbReference>
<reference evidence="2 3" key="1">
    <citation type="submission" date="2022-03" db="EMBL/GenBank/DDBJ databases">
        <authorList>
            <person name="Nunn A."/>
            <person name="Chopra R."/>
            <person name="Nunn A."/>
            <person name="Contreras Garrido A."/>
        </authorList>
    </citation>
    <scope>NUCLEOTIDE SEQUENCE [LARGE SCALE GENOMIC DNA]</scope>
</reference>
<organism evidence="2 3">
    <name type="scientific">Thlaspi arvense</name>
    <name type="common">Field penny-cress</name>
    <dbReference type="NCBI Taxonomy" id="13288"/>
    <lineage>
        <taxon>Eukaryota</taxon>
        <taxon>Viridiplantae</taxon>
        <taxon>Streptophyta</taxon>
        <taxon>Embryophyta</taxon>
        <taxon>Tracheophyta</taxon>
        <taxon>Spermatophyta</taxon>
        <taxon>Magnoliopsida</taxon>
        <taxon>eudicotyledons</taxon>
        <taxon>Gunneridae</taxon>
        <taxon>Pentapetalae</taxon>
        <taxon>rosids</taxon>
        <taxon>malvids</taxon>
        <taxon>Brassicales</taxon>
        <taxon>Brassicaceae</taxon>
        <taxon>Thlaspideae</taxon>
        <taxon>Thlaspi</taxon>
    </lineage>
</organism>
<evidence type="ECO:0000259" key="1">
    <source>
        <dbReference type="SMART" id="SM00848"/>
    </source>
</evidence>
<protein>
    <recommendedName>
        <fullName evidence="1">Cathepsin propeptide inhibitor domain-containing protein</fullName>
    </recommendedName>
</protein>
<dbReference type="SUPFAM" id="SSF54001">
    <property type="entry name" value="Cysteine proteinases"/>
    <property type="match status" value="1"/>
</dbReference>
<proteinExistence type="predicted"/>
<dbReference type="AlphaFoldDB" id="A0AAU9RJS7"/>
<dbReference type="Gene3D" id="1.10.287.2250">
    <property type="match status" value="1"/>
</dbReference>
<evidence type="ECO:0000313" key="3">
    <source>
        <dbReference type="Proteomes" id="UP000836841"/>
    </source>
</evidence>
<dbReference type="EMBL" id="CAJVSB020000090">
    <property type="protein sequence ID" value="CAH2041422.1"/>
    <property type="molecule type" value="Genomic_DNA"/>
</dbReference>